<feature type="compositionally biased region" description="Basic and acidic residues" evidence="1">
    <location>
        <begin position="27"/>
        <end position="36"/>
    </location>
</feature>
<reference evidence="2 3" key="1">
    <citation type="submission" date="2022-06" db="EMBL/GenBank/DDBJ databases">
        <title>Sequencing the genomes of 1000 actinobacteria strains.</title>
        <authorList>
            <person name="Klenk H.-P."/>
        </authorList>
    </citation>
    <scope>NUCLEOTIDE SEQUENCE [LARGE SCALE GENOMIC DNA]</scope>
    <source>
        <strain evidence="2 3">DSM 44170</strain>
    </source>
</reference>
<evidence type="ECO:0000256" key="1">
    <source>
        <dbReference type="SAM" id="MobiDB-lite"/>
    </source>
</evidence>
<name>A0ABT1K9A2_9ACTN</name>
<organism evidence="2 3">
    <name type="scientific">Nonomuraea roseoviolacea subsp. carminata</name>
    <dbReference type="NCBI Taxonomy" id="160689"/>
    <lineage>
        <taxon>Bacteria</taxon>
        <taxon>Bacillati</taxon>
        <taxon>Actinomycetota</taxon>
        <taxon>Actinomycetes</taxon>
        <taxon>Streptosporangiales</taxon>
        <taxon>Streptosporangiaceae</taxon>
        <taxon>Nonomuraea</taxon>
    </lineage>
</organism>
<dbReference type="Proteomes" id="UP001320766">
    <property type="component" value="Unassembled WGS sequence"/>
</dbReference>
<evidence type="ECO:0000313" key="3">
    <source>
        <dbReference type="Proteomes" id="UP001320766"/>
    </source>
</evidence>
<accession>A0ABT1K9A2</accession>
<sequence>MAEFTSGHAEDNPSTPLPEIPEIPECDTSRDDDGTIRVRHKRTGDTETATTVQDAEMKGMVLRVSAAIGKEIPFTAGDMP</sequence>
<keyword evidence="3" id="KW-1185">Reference proteome</keyword>
<protein>
    <submittedName>
        <fullName evidence="2">Uncharacterized protein</fullName>
    </submittedName>
</protein>
<dbReference type="EMBL" id="JAMZEC010000001">
    <property type="protein sequence ID" value="MCP2350597.1"/>
    <property type="molecule type" value="Genomic_DNA"/>
</dbReference>
<comment type="caution">
    <text evidence="2">The sequence shown here is derived from an EMBL/GenBank/DDBJ whole genome shotgun (WGS) entry which is preliminary data.</text>
</comment>
<gene>
    <name evidence="2" type="ORF">HD595_006719</name>
</gene>
<dbReference type="RefSeq" id="WP_253776111.1">
    <property type="nucleotide sequence ID" value="NZ_BAAAVE010000017.1"/>
</dbReference>
<evidence type="ECO:0000313" key="2">
    <source>
        <dbReference type="EMBL" id="MCP2350597.1"/>
    </source>
</evidence>
<feature type="region of interest" description="Disordered" evidence="1">
    <location>
        <begin position="1"/>
        <end position="37"/>
    </location>
</feature>
<proteinExistence type="predicted"/>